<feature type="binding site" evidence="9">
    <location>
        <position position="99"/>
    </location>
    <ligand>
        <name>5-phospho-alpha-D-ribose 1-diphosphate</name>
        <dbReference type="ChEBI" id="CHEBI:58017"/>
        <note>ligand shared between dimeric partners</note>
    </ligand>
</feature>
<name>A0ABS1E3Y4_9GAMM</name>
<feature type="binding site" evidence="9">
    <location>
        <begin position="34"/>
        <end position="35"/>
    </location>
    <ligand>
        <name>orotate</name>
        <dbReference type="ChEBI" id="CHEBI:30839"/>
    </ligand>
</feature>
<evidence type="ECO:0000256" key="7">
    <source>
        <dbReference type="ARBA" id="ARBA00022679"/>
    </source>
</evidence>
<evidence type="ECO:0000256" key="4">
    <source>
        <dbReference type="ARBA" id="ARBA00011738"/>
    </source>
</evidence>
<feature type="binding site" description="in other chain" evidence="9">
    <location>
        <begin position="125"/>
        <end position="133"/>
    </location>
    <ligand>
        <name>5-phospho-alpha-D-ribose 1-diphosphate</name>
        <dbReference type="ChEBI" id="CHEBI:58017"/>
        <note>ligand shared between dimeric partners</note>
    </ligand>
</feature>
<dbReference type="NCBIfam" id="TIGR00336">
    <property type="entry name" value="pyrE"/>
    <property type="match status" value="1"/>
</dbReference>
<dbReference type="GO" id="GO:0016757">
    <property type="term" value="F:glycosyltransferase activity"/>
    <property type="evidence" value="ECO:0007669"/>
    <property type="project" value="UniProtKB-KW"/>
</dbReference>
<dbReference type="InterPro" id="IPR023031">
    <property type="entry name" value="OPRT"/>
</dbReference>
<dbReference type="InterPro" id="IPR000836">
    <property type="entry name" value="PRTase_dom"/>
</dbReference>
<comment type="catalytic activity">
    <reaction evidence="9">
        <text>orotidine 5'-phosphate + diphosphate = orotate + 5-phospho-alpha-D-ribose 1-diphosphate</text>
        <dbReference type="Rhea" id="RHEA:10380"/>
        <dbReference type="ChEBI" id="CHEBI:30839"/>
        <dbReference type="ChEBI" id="CHEBI:33019"/>
        <dbReference type="ChEBI" id="CHEBI:57538"/>
        <dbReference type="ChEBI" id="CHEBI:58017"/>
        <dbReference type="EC" id="2.4.2.10"/>
    </reaction>
</comment>
<keyword evidence="6 9" id="KW-0328">Glycosyltransferase</keyword>
<reference evidence="11 12" key="1">
    <citation type="journal article" date="2020" name="Microorganisms">
        <title>Osmotic Adaptation and Compatible Solute Biosynthesis of Phototrophic Bacteria as Revealed from Genome Analyses.</title>
        <authorList>
            <person name="Imhoff J.F."/>
            <person name="Rahn T."/>
            <person name="Kunzel S."/>
            <person name="Keller A."/>
            <person name="Neulinger S.C."/>
        </authorList>
    </citation>
    <scope>NUCLEOTIDE SEQUENCE [LARGE SCALE GENOMIC DNA]</scope>
    <source>
        <strain evidence="11 12">DSM 15116</strain>
    </source>
</reference>
<dbReference type="RefSeq" id="WP_200257022.1">
    <property type="nucleotide sequence ID" value="NZ_NRSH01000027.1"/>
</dbReference>
<dbReference type="PANTHER" id="PTHR46683">
    <property type="entry name" value="OROTATE PHOSPHORIBOSYLTRANSFERASE 1-RELATED"/>
    <property type="match status" value="1"/>
</dbReference>
<feature type="binding site" description="in other chain" evidence="9">
    <location>
        <begin position="72"/>
        <end position="73"/>
    </location>
    <ligand>
        <name>5-phospho-alpha-D-ribose 1-diphosphate</name>
        <dbReference type="ChEBI" id="CHEBI:58017"/>
        <note>ligand shared between dimeric partners</note>
    </ligand>
</feature>
<keyword evidence="8 9" id="KW-0665">Pyrimidine biosynthesis</keyword>
<proteinExistence type="inferred from homology"/>
<dbReference type="InterPro" id="IPR004467">
    <property type="entry name" value="Or_phspho_trans_dom"/>
</dbReference>
<comment type="cofactor">
    <cofactor evidence="9">
        <name>Mg(2+)</name>
        <dbReference type="ChEBI" id="CHEBI:18420"/>
    </cofactor>
</comment>
<evidence type="ECO:0000256" key="5">
    <source>
        <dbReference type="ARBA" id="ARBA00011971"/>
    </source>
</evidence>
<dbReference type="EC" id="2.4.2.10" evidence="5 9"/>
<evidence type="ECO:0000256" key="1">
    <source>
        <dbReference type="ARBA" id="ARBA00003769"/>
    </source>
</evidence>
<dbReference type="HAMAP" id="MF_01208">
    <property type="entry name" value="PyrE"/>
    <property type="match status" value="1"/>
</dbReference>
<comment type="function">
    <text evidence="1 9">Catalyzes the transfer of a ribosyl phosphate group from 5-phosphoribose 1-diphosphate to orotate, leading to the formation of orotidine monophosphate (OMP).</text>
</comment>
<feature type="binding site" evidence="9">
    <location>
        <position position="129"/>
    </location>
    <ligand>
        <name>orotate</name>
        <dbReference type="ChEBI" id="CHEBI:30839"/>
    </ligand>
</feature>
<keyword evidence="7 9" id="KW-0808">Transferase</keyword>
<dbReference type="Gene3D" id="3.40.50.2020">
    <property type="match status" value="1"/>
</dbReference>
<evidence type="ECO:0000256" key="6">
    <source>
        <dbReference type="ARBA" id="ARBA00022676"/>
    </source>
</evidence>
<dbReference type="EMBL" id="NRSH01000027">
    <property type="protein sequence ID" value="MBK1726185.1"/>
    <property type="molecule type" value="Genomic_DNA"/>
</dbReference>
<comment type="subunit">
    <text evidence="4 9">Homodimer.</text>
</comment>
<evidence type="ECO:0000256" key="9">
    <source>
        <dbReference type="HAMAP-Rule" id="MF_01208"/>
    </source>
</evidence>
<sequence>MHDYQEAFIRFALERGALRFGEFQLKSGRTSPYFFNTGLFNSGGALSQLGRCYAEALARAQIDFDLVFGPAYKGIPLATGLAVALAESRGRDVPYAFDRKEVKDHGEGGRIVGAPVQGRRAVIVDDVISSGVSIREAAELIAAEGGTVAAVAIALDRKERGRGEASAVREVERLLDAPVVPIVTLDHLEAYLAEHGGRGETIEAIRAYRAQYGAG</sequence>
<protein>
    <recommendedName>
        <fullName evidence="5 9">Orotate phosphoribosyltransferase</fullName>
        <shortName evidence="9">OPRT</shortName>
        <shortName evidence="9">OPRTase</shortName>
        <ecNumber evidence="5 9">2.4.2.10</ecNumber>
    </recommendedName>
</protein>
<feature type="domain" description="Phosphoribosyltransferase" evidence="10">
    <location>
        <begin position="58"/>
        <end position="162"/>
    </location>
</feature>
<dbReference type="Proteomes" id="UP000738126">
    <property type="component" value="Unassembled WGS sequence"/>
</dbReference>
<accession>A0ABS1E3Y4</accession>
<feature type="binding site" description="in other chain" evidence="9">
    <location>
        <position position="100"/>
    </location>
    <ligand>
        <name>5-phospho-alpha-D-ribose 1-diphosphate</name>
        <dbReference type="ChEBI" id="CHEBI:58017"/>
        <note>ligand shared between dimeric partners</note>
    </ligand>
</feature>
<feature type="binding site" evidence="9">
    <location>
        <position position="157"/>
    </location>
    <ligand>
        <name>orotate</name>
        <dbReference type="ChEBI" id="CHEBI:30839"/>
    </ligand>
</feature>
<evidence type="ECO:0000256" key="8">
    <source>
        <dbReference type="ARBA" id="ARBA00022975"/>
    </source>
</evidence>
<comment type="pathway">
    <text evidence="2 9">Pyrimidine metabolism; UMP biosynthesis via de novo pathway; UMP from orotate: step 1/2.</text>
</comment>
<dbReference type="PANTHER" id="PTHR46683:SF1">
    <property type="entry name" value="OROTATE PHOSPHORIBOSYLTRANSFERASE 1-RELATED"/>
    <property type="match status" value="1"/>
</dbReference>
<evidence type="ECO:0000259" key="10">
    <source>
        <dbReference type="Pfam" id="PF00156"/>
    </source>
</evidence>
<evidence type="ECO:0000256" key="2">
    <source>
        <dbReference type="ARBA" id="ARBA00004889"/>
    </source>
</evidence>
<dbReference type="Pfam" id="PF00156">
    <property type="entry name" value="Pribosyltran"/>
    <property type="match status" value="1"/>
</dbReference>
<feature type="binding site" description="in other chain" evidence="9">
    <location>
        <position position="26"/>
    </location>
    <ligand>
        <name>5-phospho-alpha-D-ribose 1-diphosphate</name>
        <dbReference type="ChEBI" id="CHEBI:58017"/>
        <note>ligand shared between dimeric partners</note>
    </ligand>
</feature>
<comment type="caution">
    <text evidence="11">The sequence shown here is derived from an EMBL/GenBank/DDBJ whole genome shotgun (WGS) entry which is preliminary data.</text>
</comment>
<feature type="binding site" evidence="9">
    <location>
        <position position="103"/>
    </location>
    <ligand>
        <name>5-phospho-alpha-D-ribose 1-diphosphate</name>
        <dbReference type="ChEBI" id="CHEBI:58017"/>
        <note>ligand shared between dimeric partners</note>
    </ligand>
</feature>
<evidence type="ECO:0000313" key="12">
    <source>
        <dbReference type="Proteomes" id="UP000738126"/>
    </source>
</evidence>
<comment type="similarity">
    <text evidence="3 9">Belongs to the purine/pyrimidine phosphoribosyltransferase family. PyrE subfamily.</text>
</comment>
<dbReference type="CDD" id="cd06223">
    <property type="entry name" value="PRTases_typeI"/>
    <property type="match status" value="1"/>
</dbReference>
<dbReference type="InterPro" id="IPR029057">
    <property type="entry name" value="PRTase-like"/>
</dbReference>
<dbReference type="SUPFAM" id="SSF53271">
    <property type="entry name" value="PRTase-like"/>
    <property type="match status" value="1"/>
</dbReference>
<keyword evidence="9" id="KW-0460">Magnesium</keyword>
<feature type="binding site" evidence="9">
    <location>
        <position position="105"/>
    </location>
    <ligand>
        <name>5-phospho-alpha-D-ribose 1-diphosphate</name>
        <dbReference type="ChEBI" id="CHEBI:58017"/>
        <note>ligand shared between dimeric partners</note>
    </ligand>
</feature>
<gene>
    <name evidence="9" type="primary">pyrE</name>
    <name evidence="11" type="ORF">CKO13_03925</name>
</gene>
<evidence type="ECO:0000256" key="3">
    <source>
        <dbReference type="ARBA" id="ARBA00006340"/>
    </source>
</evidence>
<evidence type="ECO:0000313" key="11">
    <source>
        <dbReference type="EMBL" id="MBK1726185.1"/>
    </source>
</evidence>
<organism evidence="11 12">
    <name type="scientific">Halorhodospira neutriphila</name>
    <dbReference type="NCBI Taxonomy" id="168379"/>
    <lineage>
        <taxon>Bacteria</taxon>
        <taxon>Pseudomonadati</taxon>
        <taxon>Pseudomonadota</taxon>
        <taxon>Gammaproteobacteria</taxon>
        <taxon>Chromatiales</taxon>
        <taxon>Ectothiorhodospiraceae</taxon>
        <taxon>Halorhodospira</taxon>
    </lineage>
</organism>
<keyword evidence="12" id="KW-1185">Reference proteome</keyword>